<dbReference type="Pfam" id="PF07690">
    <property type="entry name" value="MFS_1"/>
    <property type="match status" value="1"/>
</dbReference>
<feature type="compositionally biased region" description="Polar residues" evidence="6">
    <location>
        <begin position="258"/>
        <end position="271"/>
    </location>
</feature>
<feature type="transmembrane region" description="Helical" evidence="7">
    <location>
        <begin position="186"/>
        <end position="208"/>
    </location>
</feature>
<sequence length="577" mass="62600">MVKENIARELPVQQLLILSICRFAEPISLTSVFPYLPEMIESFGIPRDEVSKWAGVTSAVYSLSQAVTGIAWGQASDRFGRKPVTLVAMMCIMTTSLLFGFSRTLVWAIVARSLAGASCGNVGIIRTMVAEMVPYKELQPKAFSVMPLVWTIGSIFGPSLGGALANPALKYPMVFGESGLFGTYQFALPNLVGAAFFLVGLMVGTLFLKETLETKKDRRDYGIILGDILLLPFTRKKPGPKWSLEEERSASLLKHSRNSSAASLDTDTDAQGNRKAVPVVAPPTYREVFSRQSNLNLLTYSLLALHSLAYDQLLPIFMHYPQQTDRSMNPDVHLPFKFTGGFGLNSDRIGLLFTVYGVFGMLIQFFVFPSLARHYGVLPCLKVVTTIFPIAYIITPFTALLPTPTTQQIGLLAVMMIKCWAGIFAFPCTTILLTNSAVSLRILGTLNGVAVSISAIGRAVGPAIGGYSFTVGVDKGYGILPWWILGCFGILGAVAPWWLVEMEGFGGSNDDSDNDEAGHDEAILHNNSEEEEQPSAILIASGPLSEMGEDHDQFGIEGNPLSGSEGLSKKKRVVAAE</sequence>
<dbReference type="Proteomes" id="UP000578531">
    <property type="component" value="Unassembled WGS sequence"/>
</dbReference>
<dbReference type="GO" id="GO:0016020">
    <property type="term" value="C:membrane"/>
    <property type="evidence" value="ECO:0007669"/>
    <property type="project" value="UniProtKB-SubCell"/>
</dbReference>
<reference evidence="9 10" key="1">
    <citation type="journal article" date="2020" name="Genomics">
        <title>Complete, high-quality genomes from long-read metagenomic sequencing of two wolf lichen thalli reveals enigmatic genome architecture.</title>
        <authorList>
            <person name="McKenzie S.K."/>
            <person name="Walston R.F."/>
            <person name="Allen J.L."/>
        </authorList>
    </citation>
    <scope>NUCLEOTIDE SEQUENCE [LARGE SCALE GENOMIC DNA]</scope>
    <source>
        <strain evidence="9">WasteWater2</strain>
    </source>
</reference>
<dbReference type="CDD" id="cd17330">
    <property type="entry name" value="MFS_SLC46_TetA_like"/>
    <property type="match status" value="1"/>
</dbReference>
<feature type="transmembrane region" description="Helical" evidence="7">
    <location>
        <begin position="84"/>
        <end position="101"/>
    </location>
</feature>
<feature type="transmembrane region" description="Helical" evidence="7">
    <location>
        <begin position="145"/>
        <end position="166"/>
    </location>
</feature>
<evidence type="ECO:0000256" key="2">
    <source>
        <dbReference type="ARBA" id="ARBA00022448"/>
    </source>
</evidence>
<dbReference type="InterPro" id="IPR011701">
    <property type="entry name" value="MFS"/>
</dbReference>
<accession>A0A8H6FYU0</accession>
<dbReference type="SUPFAM" id="SSF103473">
    <property type="entry name" value="MFS general substrate transporter"/>
    <property type="match status" value="1"/>
</dbReference>
<evidence type="ECO:0000256" key="5">
    <source>
        <dbReference type="ARBA" id="ARBA00023136"/>
    </source>
</evidence>
<dbReference type="AlphaFoldDB" id="A0A8H6FYU0"/>
<feature type="domain" description="Major facilitator superfamily (MFS) profile" evidence="8">
    <location>
        <begin position="14"/>
        <end position="504"/>
    </location>
</feature>
<dbReference type="InterPro" id="IPR001958">
    <property type="entry name" value="Tet-R_TetA/multi-R_MdtG-like"/>
</dbReference>
<dbReference type="RefSeq" id="XP_037166680.1">
    <property type="nucleotide sequence ID" value="XM_037306170.1"/>
</dbReference>
<name>A0A8H6FYU0_9LECA</name>
<keyword evidence="2" id="KW-0813">Transport</keyword>
<protein>
    <recommendedName>
        <fullName evidence="8">Major facilitator superfamily (MFS) profile domain-containing protein</fullName>
    </recommendedName>
</protein>
<evidence type="ECO:0000256" key="1">
    <source>
        <dbReference type="ARBA" id="ARBA00004141"/>
    </source>
</evidence>
<dbReference type="EMBL" id="JACCJC010000014">
    <property type="protein sequence ID" value="KAF6237356.1"/>
    <property type="molecule type" value="Genomic_DNA"/>
</dbReference>
<dbReference type="GO" id="GO:0022857">
    <property type="term" value="F:transmembrane transporter activity"/>
    <property type="evidence" value="ECO:0007669"/>
    <property type="project" value="InterPro"/>
</dbReference>
<feature type="transmembrane region" description="Helical" evidence="7">
    <location>
        <begin position="380"/>
        <end position="403"/>
    </location>
</feature>
<evidence type="ECO:0000256" key="3">
    <source>
        <dbReference type="ARBA" id="ARBA00022692"/>
    </source>
</evidence>
<keyword evidence="5 7" id="KW-0472">Membrane</keyword>
<comment type="subcellular location">
    <subcellularLocation>
        <location evidence="1">Membrane</location>
        <topology evidence="1">Multi-pass membrane protein</topology>
    </subcellularLocation>
</comment>
<evidence type="ECO:0000313" key="9">
    <source>
        <dbReference type="EMBL" id="KAF6237356.1"/>
    </source>
</evidence>
<proteinExistence type="predicted"/>
<dbReference type="Gene3D" id="1.20.1250.20">
    <property type="entry name" value="MFS general substrate transporter like domains"/>
    <property type="match status" value="1"/>
</dbReference>
<keyword evidence="3 7" id="KW-0812">Transmembrane</keyword>
<evidence type="ECO:0000256" key="7">
    <source>
        <dbReference type="SAM" id="Phobius"/>
    </source>
</evidence>
<feature type="transmembrane region" description="Helical" evidence="7">
    <location>
        <begin position="349"/>
        <end position="368"/>
    </location>
</feature>
<feature type="transmembrane region" description="Helical" evidence="7">
    <location>
        <begin position="409"/>
        <end position="433"/>
    </location>
</feature>
<dbReference type="OrthoDB" id="10262656at2759"/>
<dbReference type="InterPro" id="IPR036259">
    <property type="entry name" value="MFS_trans_sf"/>
</dbReference>
<feature type="transmembrane region" description="Helical" evidence="7">
    <location>
        <begin position="480"/>
        <end position="500"/>
    </location>
</feature>
<evidence type="ECO:0000256" key="4">
    <source>
        <dbReference type="ARBA" id="ARBA00022989"/>
    </source>
</evidence>
<dbReference type="InterPro" id="IPR020846">
    <property type="entry name" value="MFS_dom"/>
</dbReference>
<dbReference type="PANTHER" id="PTHR23504:SF8">
    <property type="entry name" value="TRANSPORTER, PUTATIVE (AFU_ORTHOLOGUE AFUA_1G03730)-RELATED"/>
    <property type="match status" value="1"/>
</dbReference>
<dbReference type="PROSITE" id="PS50850">
    <property type="entry name" value="MFS"/>
    <property type="match status" value="1"/>
</dbReference>
<dbReference type="GeneID" id="59285911"/>
<keyword evidence="4 7" id="KW-1133">Transmembrane helix</keyword>
<feature type="region of interest" description="Disordered" evidence="6">
    <location>
        <begin position="253"/>
        <end position="276"/>
    </location>
</feature>
<feature type="region of interest" description="Disordered" evidence="6">
    <location>
        <begin position="525"/>
        <end position="577"/>
    </location>
</feature>
<comment type="caution">
    <text evidence="9">The sequence shown here is derived from an EMBL/GenBank/DDBJ whole genome shotgun (WGS) entry which is preliminary data.</text>
</comment>
<evidence type="ECO:0000313" key="10">
    <source>
        <dbReference type="Proteomes" id="UP000578531"/>
    </source>
</evidence>
<evidence type="ECO:0000259" key="8">
    <source>
        <dbReference type="PROSITE" id="PS50850"/>
    </source>
</evidence>
<feature type="transmembrane region" description="Helical" evidence="7">
    <location>
        <begin position="440"/>
        <end position="460"/>
    </location>
</feature>
<dbReference type="PRINTS" id="PR01035">
    <property type="entry name" value="TCRTETA"/>
</dbReference>
<evidence type="ECO:0000256" key="6">
    <source>
        <dbReference type="SAM" id="MobiDB-lite"/>
    </source>
</evidence>
<dbReference type="PANTHER" id="PTHR23504">
    <property type="entry name" value="MAJOR FACILITATOR SUPERFAMILY DOMAIN-CONTAINING PROTEIN 10"/>
    <property type="match status" value="1"/>
</dbReference>
<feature type="transmembrane region" description="Helical" evidence="7">
    <location>
        <begin position="53"/>
        <end position="72"/>
    </location>
</feature>
<keyword evidence="10" id="KW-1185">Reference proteome</keyword>
<gene>
    <name evidence="9" type="ORF">HO173_004246</name>
</gene>
<organism evidence="9 10">
    <name type="scientific">Letharia columbiana</name>
    <dbReference type="NCBI Taxonomy" id="112416"/>
    <lineage>
        <taxon>Eukaryota</taxon>
        <taxon>Fungi</taxon>
        <taxon>Dikarya</taxon>
        <taxon>Ascomycota</taxon>
        <taxon>Pezizomycotina</taxon>
        <taxon>Lecanoromycetes</taxon>
        <taxon>OSLEUM clade</taxon>
        <taxon>Lecanoromycetidae</taxon>
        <taxon>Lecanorales</taxon>
        <taxon>Lecanorineae</taxon>
        <taxon>Parmeliaceae</taxon>
        <taxon>Letharia</taxon>
    </lineage>
</organism>